<dbReference type="RefSeq" id="WP_264488340.1">
    <property type="nucleotide sequence ID" value="NZ_JAPDDT010000007.1"/>
</dbReference>
<dbReference type="PROSITE" id="PS51257">
    <property type="entry name" value="PROKAR_LIPOPROTEIN"/>
    <property type="match status" value="1"/>
</dbReference>
<evidence type="ECO:0000313" key="4">
    <source>
        <dbReference type="EMBL" id="MCW1924232.1"/>
    </source>
</evidence>
<evidence type="ECO:0000256" key="2">
    <source>
        <dbReference type="SAM" id="SignalP"/>
    </source>
</evidence>
<evidence type="ECO:0000256" key="1">
    <source>
        <dbReference type="ARBA" id="ARBA00022729"/>
    </source>
</evidence>
<reference evidence="4 5" key="1">
    <citation type="submission" date="2022-10" db="EMBL/GenBank/DDBJ databases">
        <title>Luteolibacter arcticus strain CCTCC AB 2014275, whole genome shotgun sequencing project.</title>
        <authorList>
            <person name="Zhao G."/>
            <person name="Shen L."/>
        </authorList>
    </citation>
    <scope>NUCLEOTIDE SEQUENCE [LARGE SCALE GENOMIC DNA]</scope>
    <source>
        <strain evidence="4 5">CCTCC AB 2014275</strain>
    </source>
</reference>
<dbReference type="Gene3D" id="1.25.40.10">
    <property type="entry name" value="Tetratricopeptide repeat domain"/>
    <property type="match status" value="2"/>
</dbReference>
<dbReference type="Pfam" id="PF13525">
    <property type="entry name" value="YfiO"/>
    <property type="match status" value="1"/>
</dbReference>
<gene>
    <name evidence="4" type="ORF">OKA05_16820</name>
</gene>
<keyword evidence="1 2" id="KW-0732">Signal</keyword>
<dbReference type="InterPro" id="IPR039565">
    <property type="entry name" value="BamD-like"/>
</dbReference>
<feature type="domain" description="Outer membrane lipoprotein BamD-like" evidence="3">
    <location>
        <begin position="148"/>
        <end position="284"/>
    </location>
</feature>
<protein>
    <submittedName>
        <fullName evidence="4">Tetratricopeptide repeat protein</fullName>
    </submittedName>
</protein>
<proteinExistence type="predicted"/>
<keyword evidence="5" id="KW-1185">Reference proteome</keyword>
<dbReference type="InterPro" id="IPR011990">
    <property type="entry name" value="TPR-like_helical_dom_sf"/>
</dbReference>
<dbReference type="EMBL" id="JAPDDT010000007">
    <property type="protein sequence ID" value="MCW1924232.1"/>
    <property type="molecule type" value="Genomic_DNA"/>
</dbReference>
<dbReference type="Pfam" id="PF13432">
    <property type="entry name" value="TPR_16"/>
    <property type="match status" value="1"/>
</dbReference>
<evidence type="ECO:0000259" key="3">
    <source>
        <dbReference type="Pfam" id="PF13525"/>
    </source>
</evidence>
<dbReference type="SUPFAM" id="SSF48452">
    <property type="entry name" value="TPR-like"/>
    <property type="match status" value="1"/>
</dbReference>
<accession>A0ABT3GL35</accession>
<evidence type="ECO:0000313" key="5">
    <source>
        <dbReference type="Proteomes" id="UP001320876"/>
    </source>
</evidence>
<organism evidence="4 5">
    <name type="scientific">Luteolibacter arcticus</name>
    <dbReference type="NCBI Taxonomy" id="1581411"/>
    <lineage>
        <taxon>Bacteria</taxon>
        <taxon>Pseudomonadati</taxon>
        <taxon>Verrucomicrobiota</taxon>
        <taxon>Verrucomicrobiia</taxon>
        <taxon>Verrucomicrobiales</taxon>
        <taxon>Verrucomicrobiaceae</taxon>
        <taxon>Luteolibacter</taxon>
    </lineage>
</organism>
<name>A0ABT3GL35_9BACT</name>
<feature type="chain" id="PRO_5045721282" evidence="2">
    <location>
        <begin position="23"/>
        <end position="312"/>
    </location>
</feature>
<feature type="signal peptide" evidence="2">
    <location>
        <begin position="1"/>
        <end position="22"/>
    </location>
</feature>
<sequence>MRIPRLALPALAVLLASCGDDADLPPLVGNTSANNDRAEGLYSQAQAAESSGKRDKAIKIYDELADTMPIAQKAPDARFRQGELLEQDGKIREAFDAYQDFISRYNSSNLYEKALNRQASMAQSAADGQVKTSFLGLKSGISNDKITEMLTKVRQNAPRSPQASKAQFTIGQVWESQGNSSGAGKAINAYREVVVEFPESKEAPEAQFRIGKVLMDEARRGNQDQANHERAREAFQDYLRQYPGHSKNGEARQLMSNLGGQDIQQSFNVAEFYERKGDNGSARFYYEEVVSKAKSGELHDKAKARLAALGSN</sequence>
<dbReference type="Proteomes" id="UP001320876">
    <property type="component" value="Unassembled WGS sequence"/>
</dbReference>
<comment type="caution">
    <text evidence="4">The sequence shown here is derived from an EMBL/GenBank/DDBJ whole genome shotgun (WGS) entry which is preliminary data.</text>
</comment>